<organism evidence="1 2">
    <name type="scientific">Vibrio gallaecicus</name>
    <dbReference type="NCBI Taxonomy" id="552386"/>
    <lineage>
        <taxon>Bacteria</taxon>
        <taxon>Pseudomonadati</taxon>
        <taxon>Pseudomonadota</taxon>
        <taxon>Gammaproteobacteria</taxon>
        <taxon>Vibrionales</taxon>
        <taxon>Vibrionaceae</taxon>
        <taxon>Vibrio</taxon>
    </lineage>
</organism>
<sequence>MVGYIPIVHNAALSGEQRNHPALNLATFNTKADLNRNCQALGIRLKCFVMQQFQEV</sequence>
<dbReference type="RefSeq" id="WP_372266325.1">
    <property type="nucleotide sequence ID" value="NZ_JBFRUW010000045.1"/>
</dbReference>
<protein>
    <submittedName>
        <fullName evidence="1">Uncharacterized protein</fullName>
    </submittedName>
</protein>
<comment type="caution">
    <text evidence="1">The sequence shown here is derived from an EMBL/GenBank/DDBJ whole genome shotgun (WGS) entry which is preliminary data.</text>
</comment>
<keyword evidence="2" id="KW-1185">Reference proteome</keyword>
<gene>
    <name evidence="1" type="ORF">AB4566_12685</name>
</gene>
<reference evidence="1 2" key="1">
    <citation type="journal article" date="2024" name="ISME J.">
        <title>Tailless and filamentous prophages are predominant in marine Vibrio.</title>
        <authorList>
            <person name="Steensen K."/>
            <person name="Seneca J."/>
            <person name="Bartlau N."/>
            <person name="Yu X.A."/>
            <person name="Hussain F.A."/>
            <person name="Polz M.F."/>
        </authorList>
    </citation>
    <scope>NUCLEOTIDE SEQUENCE [LARGE SCALE GENOMIC DNA]</scope>
    <source>
        <strain evidence="1 2">10N.222.51.A1</strain>
    </source>
</reference>
<evidence type="ECO:0000313" key="1">
    <source>
        <dbReference type="EMBL" id="MFA0569130.1"/>
    </source>
</evidence>
<evidence type="ECO:0000313" key="2">
    <source>
        <dbReference type="Proteomes" id="UP001570417"/>
    </source>
</evidence>
<name>A0ABV4NCU6_9VIBR</name>
<dbReference type="Proteomes" id="UP001570417">
    <property type="component" value="Unassembled WGS sequence"/>
</dbReference>
<proteinExistence type="predicted"/>
<accession>A0ABV4NCU6</accession>
<dbReference type="EMBL" id="JBFRUW010000045">
    <property type="protein sequence ID" value="MFA0569130.1"/>
    <property type="molecule type" value="Genomic_DNA"/>
</dbReference>